<reference evidence="5 6" key="1">
    <citation type="submission" date="2018-11" db="EMBL/GenBank/DDBJ databases">
        <title>The genome of Variovorax sp T529.</title>
        <authorList>
            <person name="Gao J."/>
        </authorList>
    </citation>
    <scope>NUCLEOTIDE SEQUENCE [LARGE SCALE GENOMIC DNA]</scope>
    <source>
        <strain evidence="5 6">T529</strain>
    </source>
</reference>
<evidence type="ECO:0000313" key="5">
    <source>
        <dbReference type="EMBL" id="RRH87569.1"/>
    </source>
</evidence>
<dbReference type="RefSeq" id="WP_124959343.1">
    <property type="nucleotide sequence ID" value="NZ_RQXU01000008.1"/>
</dbReference>
<organism evidence="5 6">
    <name type="scientific">Variovorax beijingensis</name>
    <dbReference type="NCBI Taxonomy" id="2496117"/>
    <lineage>
        <taxon>Bacteria</taxon>
        <taxon>Pseudomonadati</taxon>
        <taxon>Pseudomonadota</taxon>
        <taxon>Betaproteobacteria</taxon>
        <taxon>Burkholderiales</taxon>
        <taxon>Comamonadaceae</taxon>
        <taxon>Variovorax</taxon>
    </lineage>
</organism>
<dbReference type="PANTHER" id="PTHR47235:SF1">
    <property type="entry name" value="BLR6548 PROTEIN"/>
    <property type="match status" value="1"/>
</dbReference>
<evidence type="ECO:0000313" key="6">
    <source>
        <dbReference type="Proteomes" id="UP000271590"/>
    </source>
</evidence>
<dbReference type="EMBL" id="RQXU01000008">
    <property type="protein sequence ID" value="RRH87569.1"/>
    <property type="molecule type" value="Genomic_DNA"/>
</dbReference>
<feature type="signal peptide" evidence="3">
    <location>
        <begin position="1"/>
        <end position="29"/>
    </location>
</feature>
<dbReference type="Gene3D" id="3.40.50.2300">
    <property type="match status" value="2"/>
</dbReference>
<feature type="chain" id="PRO_5018221539" description="Leucine-binding protein domain-containing protein" evidence="3">
    <location>
        <begin position="30"/>
        <end position="399"/>
    </location>
</feature>
<gene>
    <name evidence="5" type="ORF">EH244_16065</name>
</gene>
<dbReference type="PROSITE" id="PS51318">
    <property type="entry name" value="TAT"/>
    <property type="match status" value="1"/>
</dbReference>
<protein>
    <recommendedName>
        <fullName evidence="4">Leucine-binding protein domain-containing protein</fullName>
    </recommendedName>
</protein>
<dbReference type="InterPro" id="IPR006311">
    <property type="entry name" value="TAT_signal"/>
</dbReference>
<comment type="caution">
    <text evidence="5">The sequence shown here is derived from an EMBL/GenBank/DDBJ whole genome shotgun (WGS) entry which is preliminary data.</text>
</comment>
<evidence type="ECO:0000256" key="3">
    <source>
        <dbReference type="SAM" id="SignalP"/>
    </source>
</evidence>
<feature type="domain" description="Leucine-binding protein" evidence="4">
    <location>
        <begin position="39"/>
        <end position="372"/>
    </location>
</feature>
<dbReference type="InterPro" id="IPR028082">
    <property type="entry name" value="Peripla_BP_I"/>
</dbReference>
<comment type="similarity">
    <text evidence="1">Belongs to the leucine-binding protein family.</text>
</comment>
<dbReference type="Pfam" id="PF13458">
    <property type="entry name" value="Peripla_BP_6"/>
    <property type="match status" value="1"/>
</dbReference>
<dbReference type="InterPro" id="IPR028081">
    <property type="entry name" value="Leu-bd"/>
</dbReference>
<evidence type="ECO:0000259" key="4">
    <source>
        <dbReference type="Pfam" id="PF13458"/>
    </source>
</evidence>
<accession>A0A3P3EMD4</accession>
<dbReference type="CDD" id="cd06343">
    <property type="entry name" value="PBP1_ABC_ligand_binding-like"/>
    <property type="match status" value="1"/>
</dbReference>
<keyword evidence="2 3" id="KW-0732">Signal</keyword>
<dbReference type="PANTHER" id="PTHR47235">
    <property type="entry name" value="BLR6548 PROTEIN"/>
    <property type="match status" value="1"/>
</dbReference>
<dbReference type="Proteomes" id="UP000271590">
    <property type="component" value="Unassembled WGS sequence"/>
</dbReference>
<dbReference type="AlphaFoldDB" id="A0A3P3EMD4"/>
<evidence type="ECO:0000256" key="2">
    <source>
        <dbReference type="ARBA" id="ARBA00022729"/>
    </source>
</evidence>
<evidence type="ECO:0000256" key="1">
    <source>
        <dbReference type="ARBA" id="ARBA00010062"/>
    </source>
</evidence>
<proteinExistence type="inferred from homology"/>
<name>A0A3P3EMD4_9BURK</name>
<dbReference type="SUPFAM" id="SSF53822">
    <property type="entry name" value="Periplasmic binding protein-like I"/>
    <property type="match status" value="1"/>
</dbReference>
<sequence>MTLDRRTLLKTSLAAVAPGALWTATSARAAGVGDKELVLGTHLDLSGPVAIGMPVIRNGIQMRIDEANEAGGINSRKIRLVIEDNASQPSQAVRAVDKLIRKDEVFALLCPFGSGPNVATVKKAVDAGVVCFAPYAASGLVRQAAGQTPLLFTTNLNYDSTTSSAVKWATGNLGSKKVGFVYQEGPFGDLVGKGVKAALAAKGMPLVAEASYKVGDLDFSSHVARMQAAGVDLIVCATTTRETIAVAAEVKKLGLAGVNVLTASPGRAGLTVTLGKDAMEGVYGVGTWRIATPDQATAAEKSWAEGYRKRFKAEPDDVAAAFYDYTSWFLQEVRNAGRDLTTDKLVKALQASTFKGVASYDTQRFANNHINPEWTRVEQVVQGRWTARSSVVDPAKSAL</sequence>